<evidence type="ECO:0000256" key="8">
    <source>
        <dbReference type="ARBA" id="ARBA00023012"/>
    </source>
</evidence>
<feature type="transmembrane region" description="Helical" evidence="9">
    <location>
        <begin position="54"/>
        <end position="76"/>
    </location>
</feature>
<dbReference type="PANTHER" id="PTHR43065:SF10">
    <property type="entry name" value="PEROXIDE STRESS-ACTIVATED HISTIDINE KINASE MAK3"/>
    <property type="match status" value="1"/>
</dbReference>
<dbReference type="InterPro" id="IPR058544">
    <property type="entry name" value="ETR1_N"/>
</dbReference>
<evidence type="ECO:0000256" key="5">
    <source>
        <dbReference type="ARBA" id="ARBA00022741"/>
    </source>
</evidence>
<evidence type="ECO:0000256" key="3">
    <source>
        <dbReference type="ARBA" id="ARBA00022553"/>
    </source>
</evidence>
<dbReference type="Pfam" id="PF08448">
    <property type="entry name" value="PAS_4"/>
    <property type="match status" value="1"/>
</dbReference>
<dbReference type="InterPro" id="IPR013656">
    <property type="entry name" value="PAS_4"/>
</dbReference>
<evidence type="ECO:0000256" key="9">
    <source>
        <dbReference type="SAM" id="Phobius"/>
    </source>
</evidence>
<dbReference type="Gene3D" id="3.30.450.20">
    <property type="entry name" value="PAS domain"/>
    <property type="match status" value="1"/>
</dbReference>
<dbReference type="EMBL" id="FZOU01000001">
    <property type="protein sequence ID" value="SNS49177.1"/>
    <property type="molecule type" value="Genomic_DNA"/>
</dbReference>
<keyword evidence="9" id="KW-1133">Transmembrane helix</keyword>
<dbReference type="InterPro" id="IPR036097">
    <property type="entry name" value="HisK_dim/P_sf"/>
</dbReference>
<dbReference type="Pfam" id="PF02518">
    <property type="entry name" value="HATPase_c"/>
    <property type="match status" value="1"/>
</dbReference>
<keyword evidence="9" id="KW-0812">Transmembrane</keyword>
<dbReference type="InterPro" id="IPR004358">
    <property type="entry name" value="Sig_transdc_His_kin-like_C"/>
</dbReference>
<protein>
    <recommendedName>
        <fullName evidence="2">histidine kinase</fullName>
        <ecNumber evidence="2">2.7.13.3</ecNumber>
    </recommendedName>
</protein>
<keyword evidence="8" id="KW-0902">Two-component regulatory system</keyword>
<dbReference type="InterPro" id="IPR003594">
    <property type="entry name" value="HATPase_dom"/>
</dbReference>
<name>A0A239EX68_9BACT</name>
<evidence type="ECO:0000256" key="1">
    <source>
        <dbReference type="ARBA" id="ARBA00000085"/>
    </source>
</evidence>
<dbReference type="OrthoDB" id="9796100at2"/>
<dbReference type="SUPFAM" id="SSF55785">
    <property type="entry name" value="PYP-like sensor domain (PAS domain)"/>
    <property type="match status" value="1"/>
</dbReference>
<dbReference type="InterPro" id="IPR003661">
    <property type="entry name" value="HisK_dim/P_dom"/>
</dbReference>
<evidence type="ECO:0000313" key="11">
    <source>
        <dbReference type="EMBL" id="SNS49177.1"/>
    </source>
</evidence>
<proteinExistence type="predicted"/>
<dbReference type="PROSITE" id="PS50109">
    <property type="entry name" value="HIS_KIN"/>
    <property type="match status" value="1"/>
</dbReference>
<dbReference type="GO" id="GO:0005524">
    <property type="term" value="F:ATP binding"/>
    <property type="evidence" value="ECO:0007669"/>
    <property type="project" value="UniProtKB-KW"/>
</dbReference>
<dbReference type="InterPro" id="IPR035965">
    <property type="entry name" value="PAS-like_dom_sf"/>
</dbReference>
<dbReference type="InterPro" id="IPR036890">
    <property type="entry name" value="HATPase_C_sf"/>
</dbReference>
<dbReference type="SMART" id="SM00387">
    <property type="entry name" value="HATPase_c"/>
    <property type="match status" value="1"/>
</dbReference>
<evidence type="ECO:0000313" key="12">
    <source>
        <dbReference type="Proteomes" id="UP000198356"/>
    </source>
</evidence>
<dbReference type="Gene3D" id="3.30.565.10">
    <property type="entry name" value="Histidine kinase-like ATPase, C-terminal domain"/>
    <property type="match status" value="1"/>
</dbReference>
<dbReference type="SMART" id="SM00091">
    <property type="entry name" value="PAS"/>
    <property type="match status" value="1"/>
</dbReference>
<dbReference type="GO" id="GO:0000155">
    <property type="term" value="F:phosphorelay sensor kinase activity"/>
    <property type="evidence" value="ECO:0007669"/>
    <property type="project" value="InterPro"/>
</dbReference>
<keyword evidence="4" id="KW-0808">Transferase</keyword>
<dbReference type="EC" id="2.7.13.3" evidence="2"/>
<evidence type="ECO:0000256" key="6">
    <source>
        <dbReference type="ARBA" id="ARBA00022777"/>
    </source>
</evidence>
<keyword evidence="12" id="KW-1185">Reference proteome</keyword>
<dbReference type="SMART" id="SM00388">
    <property type="entry name" value="HisKA"/>
    <property type="match status" value="1"/>
</dbReference>
<dbReference type="PRINTS" id="PR00344">
    <property type="entry name" value="BCTRLSENSOR"/>
</dbReference>
<gene>
    <name evidence="11" type="ORF">SAMN05421770_1011202</name>
</gene>
<dbReference type="AlphaFoldDB" id="A0A239EX68"/>
<accession>A0A239EX68</accession>
<sequence>MFTSIGIPHGFCYLWNPALLWLHVSSDALIALAYFLIPFALLRIVARRRDIPYNGILLCFGLFIVACGLTHVMEIVTLWHPLYWISGGLKAFTALISLATFIVLLRLTPAILAIPNADSLQEANRKLNSVMESTTVGMYAVDQNWKFSFMNGTARALLSPDAAIIGQGLWECFPNQAKETQEKLLQVMETRKPLSFESYYEPLDLWSQVNVNPWSDGGVTVFFNDVSAEKRLQRELEREKLIREQRIASLAQMAAGLAHEISNPLGIIHARASDLLEQVEDGLDPTPAEVAAACNSIVKTSNRAIQILRGLRMFAREGGKDPMALTSVAPLVEQAVALVHERFHTHGIALTCEMEPELAPIVCREVQVGQIIFNLLNNAFDAIDGSPDSERWVRLDVRQRLGEILIEVVDGGPGVPEQHKPYLMQPFFTTKAVGAGMGVGLSLSRAIARDHKGDLVLASVEGHTCFRLMIPAATKEEAHA</sequence>
<dbReference type="Pfam" id="PF25487">
    <property type="entry name" value="ETR1_N"/>
    <property type="match status" value="1"/>
</dbReference>
<dbReference type="PANTHER" id="PTHR43065">
    <property type="entry name" value="SENSOR HISTIDINE KINASE"/>
    <property type="match status" value="1"/>
</dbReference>
<dbReference type="CDD" id="cd00082">
    <property type="entry name" value="HisKA"/>
    <property type="match status" value="1"/>
</dbReference>
<keyword evidence="6" id="KW-0418">Kinase</keyword>
<keyword evidence="7" id="KW-0067">ATP-binding</keyword>
<keyword evidence="3" id="KW-0597">Phosphoprotein</keyword>
<organism evidence="11 12">
    <name type="scientific">Granulicella rosea</name>
    <dbReference type="NCBI Taxonomy" id="474952"/>
    <lineage>
        <taxon>Bacteria</taxon>
        <taxon>Pseudomonadati</taxon>
        <taxon>Acidobacteriota</taxon>
        <taxon>Terriglobia</taxon>
        <taxon>Terriglobales</taxon>
        <taxon>Acidobacteriaceae</taxon>
        <taxon>Granulicella</taxon>
    </lineage>
</organism>
<comment type="catalytic activity">
    <reaction evidence="1">
        <text>ATP + protein L-histidine = ADP + protein N-phospho-L-histidine.</text>
        <dbReference type="EC" id="2.7.13.3"/>
    </reaction>
</comment>
<keyword evidence="5" id="KW-0547">Nucleotide-binding</keyword>
<evidence type="ECO:0000256" key="7">
    <source>
        <dbReference type="ARBA" id="ARBA00022840"/>
    </source>
</evidence>
<dbReference type="Gene3D" id="1.10.287.130">
    <property type="match status" value="1"/>
</dbReference>
<evidence type="ECO:0000256" key="2">
    <source>
        <dbReference type="ARBA" id="ARBA00012438"/>
    </source>
</evidence>
<dbReference type="SUPFAM" id="SSF47384">
    <property type="entry name" value="Homodimeric domain of signal transducing histidine kinase"/>
    <property type="match status" value="1"/>
</dbReference>
<dbReference type="InterPro" id="IPR000014">
    <property type="entry name" value="PAS"/>
</dbReference>
<keyword evidence="9" id="KW-0472">Membrane</keyword>
<feature type="domain" description="Histidine kinase" evidence="10">
    <location>
        <begin position="256"/>
        <end position="474"/>
    </location>
</feature>
<reference evidence="11 12" key="1">
    <citation type="submission" date="2017-06" db="EMBL/GenBank/DDBJ databases">
        <authorList>
            <person name="Kim H.J."/>
            <person name="Triplett B.A."/>
        </authorList>
    </citation>
    <scope>NUCLEOTIDE SEQUENCE [LARGE SCALE GENOMIC DNA]</scope>
    <source>
        <strain evidence="11 12">DSM 18704</strain>
    </source>
</reference>
<feature type="transmembrane region" description="Helical" evidence="9">
    <location>
        <begin position="20"/>
        <end position="42"/>
    </location>
</feature>
<dbReference type="Proteomes" id="UP000198356">
    <property type="component" value="Unassembled WGS sequence"/>
</dbReference>
<evidence type="ECO:0000256" key="4">
    <source>
        <dbReference type="ARBA" id="ARBA00022679"/>
    </source>
</evidence>
<feature type="transmembrane region" description="Helical" evidence="9">
    <location>
        <begin position="82"/>
        <end position="105"/>
    </location>
</feature>
<dbReference type="SUPFAM" id="SSF55874">
    <property type="entry name" value="ATPase domain of HSP90 chaperone/DNA topoisomerase II/histidine kinase"/>
    <property type="match status" value="1"/>
</dbReference>
<dbReference type="RefSeq" id="WP_089407422.1">
    <property type="nucleotide sequence ID" value="NZ_FZOU01000001.1"/>
</dbReference>
<evidence type="ECO:0000259" key="10">
    <source>
        <dbReference type="PROSITE" id="PS50109"/>
    </source>
</evidence>
<dbReference type="InterPro" id="IPR005467">
    <property type="entry name" value="His_kinase_dom"/>
</dbReference>